<reference evidence="1 2" key="1">
    <citation type="submission" date="2024-06" db="EMBL/GenBank/DDBJ databases">
        <authorList>
            <person name="Li F."/>
        </authorList>
    </citation>
    <scope>NUCLEOTIDE SEQUENCE [LARGE SCALE GENOMIC DNA]</scope>
    <source>
        <strain evidence="1 2">GXAS 311</strain>
    </source>
</reference>
<proteinExistence type="predicted"/>
<sequence>MGIGRWLQVRDARNTYSELQKLPDEALRTLPSLVITAAAKVMVEHSISVIDILESESFNMADDCWWIHVPAILNTQYRIPCLKAGNSGNDQALALGYAYSIATHSVRAVLDYENSGNKKLMFWGQKIWRLIDPERTNTPLRFS</sequence>
<gene>
    <name evidence="1" type="ORF">ABVT43_05640</name>
</gene>
<keyword evidence="2" id="KW-1185">Reference proteome</keyword>
<name>A0ABV2BS75_9GAMM</name>
<evidence type="ECO:0000313" key="1">
    <source>
        <dbReference type="EMBL" id="MET1254603.1"/>
    </source>
</evidence>
<accession>A0ABV2BS75</accession>
<dbReference type="Proteomes" id="UP001548189">
    <property type="component" value="Unassembled WGS sequence"/>
</dbReference>
<dbReference type="RefSeq" id="WP_353874165.1">
    <property type="nucleotide sequence ID" value="NZ_JBEVCJ010000004.1"/>
</dbReference>
<comment type="caution">
    <text evidence="1">The sequence shown here is derived from an EMBL/GenBank/DDBJ whole genome shotgun (WGS) entry which is preliminary data.</text>
</comment>
<protein>
    <submittedName>
        <fullName evidence="1">Uncharacterized protein</fullName>
    </submittedName>
</protein>
<evidence type="ECO:0000313" key="2">
    <source>
        <dbReference type="Proteomes" id="UP001548189"/>
    </source>
</evidence>
<organism evidence="1 2">
    <name type="scientific">Aliikangiella maris</name>
    <dbReference type="NCBI Taxonomy" id="3162458"/>
    <lineage>
        <taxon>Bacteria</taxon>
        <taxon>Pseudomonadati</taxon>
        <taxon>Pseudomonadota</taxon>
        <taxon>Gammaproteobacteria</taxon>
        <taxon>Oceanospirillales</taxon>
        <taxon>Pleioneaceae</taxon>
        <taxon>Aliikangiella</taxon>
    </lineage>
</organism>
<dbReference type="EMBL" id="JBEVCJ010000004">
    <property type="protein sequence ID" value="MET1254603.1"/>
    <property type="molecule type" value="Genomic_DNA"/>
</dbReference>